<feature type="transmembrane region" description="Helical" evidence="1">
    <location>
        <begin position="168"/>
        <end position="187"/>
    </location>
</feature>
<proteinExistence type="predicted"/>
<keyword evidence="1" id="KW-0472">Membrane</keyword>
<keyword evidence="1" id="KW-1133">Transmembrane helix</keyword>
<keyword evidence="3" id="KW-1185">Reference proteome</keyword>
<dbReference type="EMBL" id="JAQOMS010000002">
    <property type="protein sequence ID" value="MDC2890458.1"/>
    <property type="molecule type" value="Genomic_DNA"/>
</dbReference>
<evidence type="ECO:0000313" key="2">
    <source>
        <dbReference type="EMBL" id="MDC2890458.1"/>
    </source>
</evidence>
<reference evidence="2 3" key="1">
    <citation type="submission" date="2023-01" db="EMBL/GenBank/DDBJ databases">
        <title>Psychrosphaera sp. nov., isolated from marine algae.</title>
        <authorList>
            <person name="Bayburt H."/>
            <person name="Choi B.J."/>
            <person name="Kim J.M."/>
            <person name="Choi D.G."/>
            <person name="Jeon C.O."/>
        </authorList>
    </citation>
    <scope>NUCLEOTIDE SEQUENCE [LARGE SCALE GENOMIC DNA]</scope>
    <source>
        <strain evidence="2 3">G1-22</strain>
    </source>
</reference>
<comment type="caution">
    <text evidence="2">The sequence shown here is derived from an EMBL/GenBank/DDBJ whole genome shotgun (WGS) entry which is preliminary data.</text>
</comment>
<evidence type="ECO:0000313" key="3">
    <source>
        <dbReference type="Proteomes" id="UP001528411"/>
    </source>
</evidence>
<sequence>MEEHGTRPACYQKLGSYLLNKSDIIISVWDLNETEALGGTYDVTSLAFRRTPLTSAGNFYLKSNIPVYVIPCKRISYDSPSCQTKSGYLFNLDEKVLTQKQPKALTAKLINLSSLQKEISNYDLESEQLYKPTDHVQNYKSDDAKRIMKYFGVFDFLANRTQQKVNRIHSTLAMLTLLIATSFLIYAKLFPSQYILAGYILLFIFGGCWFKLANPNKLKESYAFFGSFLRVYA</sequence>
<dbReference type="RefSeq" id="WP_272181654.1">
    <property type="nucleotide sequence ID" value="NZ_JAQOMS010000002.1"/>
</dbReference>
<evidence type="ECO:0000256" key="1">
    <source>
        <dbReference type="SAM" id="Phobius"/>
    </source>
</evidence>
<organism evidence="2 3">
    <name type="scientific">Psychrosphaera algicola</name>
    <dbReference type="NCBI Taxonomy" id="3023714"/>
    <lineage>
        <taxon>Bacteria</taxon>
        <taxon>Pseudomonadati</taxon>
        <taxon>Pseudomonadota</taxon>
        <taxon>Gammaproteobacteria</taxon>
        <taxon>Alteromonadales</taxon>
        <taxon>Pseudoalteromonadaceae</taxon>
        <taxon>Psychrosphaera</taxon>
    </lineage>
</organism>
<feature type="transmembrane region" description="Helical" evidence="1">
    <location>
        <begin position="193"/>
        <end position="212"/>
    </location>
</feature>
<protein>
    <submittedName>
        <fullName evidence="2">Uncharacterized protein</fullName>
    </submittedName>
</protein>
<dbReference type="Proteomes" id="UP001528411">
    <property type="component" value="Unassembled WGS sequence"/>
</dbReference>
<gene>
    <name evidence="2" type="ORF">PN838_18990</name>
</gene>
<accession>A0ABT5FGW1</accession>
<name>A0ABT5FGW1_9GAMM</name>
<keyword evidence="1" id="KW-0812">Transmembrane</keyword>